<dbReference type="eggNOG" id="COG0747">
    <property type="taxonomic scope" value="Bacteria"/>
</dbReference>
<dbReference type="PROSITE" id="PS01040">
    <property type="entry name" value="SBP_BACTERIAL_5"/>
    <property type="match status" value="1"/>
</dbReference>
<evidence type="ECO:0000313" key="7">
    <source>
        <dbReference type="Proteomes" id="UP000029444"/>
    </source>
</evidence>
<dbReference type="PANTHER" id="PTHR30290">
    <property type="entry name" value="PERIPLASMIC BINDING COMPONENT OF ABC TRANSPORTER"/>
    <property type="match status" value="1"/>
</dbReference>
<dbReference type="InterPro" id="IPR000914">
    <property type="entry name" value="SBP_5_dom"/>
</dbReference>
<protein>
    <submittedName>
        <fullName evidence="6">Family 5 extracellular solute-binding protein</fullName>
    </submittedName>
</protein>
<organism evidence="6 7">
    <name type="scientific">Alcanivorax nanhaiticus</name>
    <dbReference type="NCBI Taxonomy" id="1177154"/>
    <lineage>
        <taxon>Bacteria</taxon>
        <taxon>Pseudomonadati</taxon>
        <taxon>Pseudomonadota</taxon>
        <taxon>Gammaproteobacteria</taxon>
        <taxon>Oceanospirillales</taxon>
        <taxon>Alcanivoracaceae</taxon>
        <taxon>Alcanivorax</taxon>
    </lineage>
</organism>
<dbReference type="GO" id="GO:0015833">
    <property type="term" value="P:peptide transport"/>
    <property type="evidence" value="ECO:0007669"/>
    <property type="project" value="TreeGrafter"/>
</dbReference>
<name>A0A095SKQ8_9GAMM</name>
<dbReference type="GO" id="GO:0030288">
    <property type="term" value="C:outer membrane-bounded periplasmic space"/>
    <property type="evidence" value="ECO:0007669"/>
    <property type="project" value="UniProtKB-ARBA"/>
</dbReference>
<dbReference type="Gene3D" id="3.40.190.10">
    <property type="entry name" value="Periplasmic binding protein-like II"/>
    <property type="match status" value="1"/>
</dbReference>
<dbReference type="PIRSF" id="PIRSF002741">
    <property type="entry name" value="MppA"/>
    <property type="match status" value="1"/>
</dbReference>
<dbReference type="STRING" id="1177154.Y5S_01837"/>
<dbReference type="Pfam" id="PF00496">
    <property type="entry name" value="SBP_bac_5"/>
    <property type="match status" value="1"/>
</dbReference>
<reference evidence="6 7" key="1">
    <citation type="submission" date="2012-09" db="EMBL/GenBank/DDBJ databases">
        <title>Genome Sequence of alkane-degrading Bacterium Alcanivorax sp. 19-m-6.</title>
        <authorList>
            <person name="Lai Q."/>
            <person name="Shao Z."/>
        </authorList>
    </citation>
    <scope>NUCLEOTIDE SEQUENCE [LARGE SCALE GENOMIC DNA]</scope>
    <source>
        <strain evidence="6 7">19-m-6</strain>
    </source>
</reference>
<dbReference type="GO" id="GO:0043190">
    <property type="term" value="C:ATP-binding cassette (ABC) transporter complex"/>
    <property type="evidence" value="ECO:0007669"/>
    <property type="project" value="InterPro"/>
</dbReference>
<comment type="subcellular location">
    <subcellularLocation>
        <location evidence="1">Cell envelope</location>
    </subcellularLocation>
</comment>
<dbReference type="InterPro" id="IPR039424">
    <property type="entry name" value="SBP_5"/>
</dbReference>
<proteinExistence type="inferred from homology"/>
<dbReference type="InterPro" id="IPR023765">
    <property type="entry name" value="SBP_5_CS"/>
</dbReference>
<gene>
    <name evidence="6" type="ORF">Y5S_01837</name>
</gene>
<dbReference type="PATRIC" id="fig|1177154.3.peg.1873"/>
<accession>A0A095SKQ8</accession>
<dbReference type="AlphaFoldDB" id="A0A095SKQ8"/>
<dbReference type="Proteomes" id="UP000029444">
    <property type="component" value="Unassembled WGS sequence"/>
</dbReference>
<feature type="domain" description="Solute-binding protein family 5" evidence="5">
    <location>
        <begin position="58"/>
        <end position="402"/>
    </location>
</feature>
<dbReference type="RefSeq" id="WP_035232423.1">
    <property type="nucleotide sequence ID" value="NZ_ARXV01000006.1"/>
</dbReference>
<dbReference type="Gene3D" id="3.90.76.10">
    <property type="entry name" value="Dipeptide-binding Protein, Domain 1"/>
    <property type="match status" value="1"/>
</dbReference>
<evidence type="ECO:0000259" key="5">
    <source>
        <dbReference type="Pfam" id="PF00496"/>
    </source>
</evidence>
<dbReference type="InterPro" id="IPR030678">
    <property type="entry name" value="Peptide/Ni-bd"/>
</dbReference>
<evidence type="ECO:0000256" key="3">
    <source>
        <dbReference type="ARBA" id="ARBA00022448"/>
    </source>
</evidence>
<dbReference type="GO" id="GO:1904680">
    <property type="term" value="F:peptide transmembrane transporter activity"/>
    <property type="evidence" value="ECO:0007669"/>
    <property type="project" value="TreeGrafter"/>
</dbReference>
<evidence type="ECO:0000256" key="2">
    <source>
        <dbReference type="ARBA" id="ARBA00005695"/>
    </source>
</evidence>
<dbReference type="SUPFAM" id="SSF53850">
    <property type="entry name" value="Periplasmic binding protein-like II"/>
    <property type="match status" value="1"/>
</dbReference>
<dbReference type="EMBL" id="ARXV01000006">
    <property type="protein sequence ID" value="KGD64929.1"/>
    <property type="molecule type" value="Genomic_DNA"/>
</dbReference>
<comment type="similarity">
    <text evidence="2">Belongs to the bacterial solute-binding protein 5 family.</text>
</comment>
<dbReference type="Gene3D" id="3.10.105.10">
    <property type="entry name" value="Dipeptide-binding Protein, Domain 3"/>
    <property type="match status" value="1"/>
</dbReference>
<keyword evidence="3" id="KW-0813">Transport</keyword>
<evidence type="ECO:0000313" key="6">
    <source>
        <dbReference type="EMBL" id="KGD64929.1"/>
    </source>
</evidence>
<sequence length="514" mass="57704">MQEDKILRVALDWSVDEIDPPRSFGGWNTGRVVQQTHESLFEDDFDSAPANFNDPTDVIPRLAVECEISEDFRTYVFKIRDGVNFHDGAPLNAEAVVINYERLCCPDSPFFSPVAADLNRSGVGLIDRVRALDEMTVELSLSEPNPEFLRYMTQEDAPGSQSLISPEAIRKYGPDECADRAPGTGPFQFYRRFETAYGSAVELRRNEDYWYGCPQIEAIQFLPFPDRDDRVRALIEGRVDFAYSLEGADLDSLSAQGFNVPEFAPPYLWYLVFNQRDPQISDLRVRHAIAHAIDRQALCADLFPGAAMPAVSAIPPGAPSYDEFAPDFYSYDPELAIKLLADAGFSDGLVLKVEAAQAGSAQLDPSAIYKRLAQDLERVGIQLEITFHKDWVTYCNQWREGAPVGVAFTEMSWGMSSDLWLAQVLHGSNQSPVGFNAGYNNDTGVDVLLDRARNTIEASSRRSLYREADSLLMKHLPILPLFTSRRGMFAYSQRVMGLTTVNQCWHDFRGVRLK</sequence>
<comment type="caution">
    <text evidence="6">The sequence shown here is derived from an EMBL/GenBank/DDBJ whole genome shotgun (WGS) entry which is preliminary data.</text>
</comment>
<dbReference type="OrthoDB" id="9801912at2"/>
<evidence type="ECO:0000256" key="4">
    <source>
        <dbReference type="ARBA" id="ARBA00022729"/>
    </source>
</evidence>
<keyword evidence="7" id="KW-1185">Reference proteome</keyword>
<keyword evidence="4" id="KW-0732">Signal</keyword>
<evidence type="ECO:0000256" key="1">
    <source>
        <dbReference type="ARBA" id="ARBA00004196"/>
    </source>
</evidence>
<dbReference type="PANTHER" id="PTHR30290:SF10">
    <property type="entry name" value="PERIPLASMIC OLIGOPEPTIDE-BINDING PROTEIN-RELATED"/>
    <property type="match status" value="1"/>
</dbReference>